<reference evidence="3" key="1">
    <citation type="journal article" date="2014" name="Science">
        <title>Ancient hybridizations among the ancestral genomes of bread wheat.</title>
        <authorList>
            <consortium name="International Wheat Genome Sequencing Consortium,"/>
            <person name="Marcussen T."/>
            <person name="Sandve S.R."/>
            <person name="Heier L."/>
            <person name="Spannagl M."/>
            <person name="Pfeifer M."/>
            <person name="Jakobsen K.S."/>
            <person name="Wulff B.B."/>
            <person name="Steuernagel B."/>
            <person name="Mayer K.F."/>
            <person name="Olsen O.A."/>
        </authorList>
    </citation>
    <scope>NUCLEOTIDE SEQUENCE [LARGE SCALE GENOMIC DNA]</scope>
    <source>
        <strain evidence="3">cv. AL8/78</strain>
    </source>
</reference>
<name>A0A453RKT6_AEGTS</name>
<keyword evidence="1" id="KW-1133">Transmembrane helix</keyword>
<dbReference type="EnsemblPlants" id="AET7Gv20615300.12">
    <property type="protein sequence ID" value="AET7Gv20615300.12"/>
    <property type="gene ID" value="AET7Gv20615300"/>
</dbReference>
<dbReference type="Proteomes" id="UP000015105">
    <property type="component" value="Chromosome 7D"/>
</dbReference>
<dbReference type="Gene3D" id="3.20.20.80">
    <property type="entry name" value="Glycosidases"/>
    <property type="match status" value="1"/>
</dbReference>
<keyword evidence="3" id="KW-1185">Reference proteome</keyword>
<reference evidence="3" key="2">
    <citation type="journal article" date="2017" name="Nat. Plants">
        <title>The Aegilops tauschii genome reveals multiple impacts of transposons.</title>
        <authorList>
            <person name="Zhao G."/>
            <person name="Zou C."/>
            <person name="Li K."/>
            <person name="Wang K."/>
            <person name="Li T."/>
            <person name="Gao L."/>
            <person name="Zhang X."/>
            <person name="Wang H."/>
            <person name="Yang Z."/>
            <person name="Liu X."/>
            <person name="Jiang W."/>
            <person name="Mao L."/>
            <person name="Kong X."/>
            <person name="Jiao Y."/>
            <person name="Jia J."/>
        </authorList>
    </citation>
    <scope>NUCLEOTIDE SEQUENCE [LARGE SCALE GENOMIC DNA]</scope>
    <source>
        <strain evidence="3">cv. AL8/78</strain>
    </source>
</reference>
<dbReference type="PANTHER" id="PTHR43002">
    <property type="entry name" value="GLYCOGEN DEBRANCHING ENZYME"/>
    <property type="match status" value="1"/>
</dbReference>
<protein>
    <submittedName>
        <fullName evidence="2">Uncharacterized protein</fullName>
    </submittedName>
</protein>
<organism evidence="2 3">
    <name type="scientific">Aegilops tauschii subsp. strangulata</name>
    <name type="common">Goatgrass</name>
    <dbReference type="NCBI Taxonomy" id="200361"/>
    <lineage>
        <taxon>Eukaryota</taxon>
        <taxon>Viridiplantae</taxon>
        <taxon>Streptophyta</taxon>
        <taxon>Embryophyta</taxon>
        <taxon>Tracheophyta</taxon>
        <taxon>Spermatophyta</taxon>
        <taxon>Magnoliopsida</taxon>
        <taxon>Liliopsida</taxon>
        <taxon>Poales</taxon>
        <taxon>Poaceae</taxon>
        <taxon>BOP clade</taxon>
        <taxon>Pooideae</taxon>
        <taxon>Triticodae</taxon>
        <taxon>Triticeae</taxon>
        <taxon>Triticinae</taxon>
        <taxon>Aegilops</taxon>
    </lineage>
</organism>
<keyword evidence="1" id="KW-0812">Transmembrane</keyword>
<dbReference type="AlphaFoldDB" id="A0A453RKT6"/>
<dbReference type="SUPFAM" id="SSF51445">
    <property type="entry name" value="(Trans)glycosidases"/>
    <property type="match status" value="1"/>
</dbReference>
<evidence type="ECO:0000313" key="3">
    <source>
        <dbReference type="Proteomes" id="UP000015105"/>
    </source>
</evidence>
<keyword evidence="1" id="KW-0472">Membrane</keyword>
<proteinExistence type="predicted"/>
<evidence type="ECO:0000256" key="1">
    <source>
        <dbReference type="SAM" id="Phobius"/>
    </source>
</evidence>
<dbReference type="Gramene" id="AET7Gv20615300.12">
    <property type="protein sequence ID" value="AET7Gv20615300.12"/>
    <property type="gene ID" value="AET7Gv20615300"/>
</dbReference>
<dbReference type="GO" id="GO:0005975">
    <property type="term" value="P:carbohydrate metabolic process"/>
    <property type="evidence" value="ECO:0007669"/>
    <property type="project" value="InterPro"/>
</dbReference>
<sequence>SNVEHPGTFIGAVSKLDYLKELGVNCIELMPCHEFNELEYSTSSSKMNFWGYSTINFFSPMTRYTSGGIKNCGRDAINEFKTFVREAHKRGIELRVMRMVQYYHLGGSIILHTICLHPRESFITILAVGIPSTVIILWFVNSL</sequence>
<feature type="transmembrane region" description="Helical" evidence="1">
    <location>
        <begin position="122"/>
        <end position="140"/>
    </location>
</feature>
<evidence type="ECO:0000313" key="2">
    <source>
        <dbReference type="EnsemblPlants" id="AET7Gv20615300.12"/>
    </source>
</evidence>
<accession>A0A453RKT6</accession>
<reference evidence="2" key="3">
    <citation type="journal article" date="2017" name="Nature">
        <title>Genome sequence of the progenitor of the wheat D genome Aegilops tauschii.</title>
        <authorList>
            <person name="Luo M.C."/>
            <person name="Gu Y.Q."/>
            <person name="Puiu D."/>
            <person name="Wang H."/>
            <person name="Twardziok S.O."/>
            <person name="Deal K.R."/>
            <person name="Huo N."/>
            <person name="Zhu T."/>
            <person name="Wang L."/>
            <person name="Wang Y."/>
            <person name="McGuire P.E."/>
            <person name="Liu S."/>
            <person name="Long H."/>
            <person name="Ramasamy R.K."/>
            <person name="Rodriguez J.C."/>
            <person name="Van S.L."/>
            <person name="Yuan L."/>
            <person name="Wang Z."/>
            <person name="Xia Z."/>
            <person name="Xiao L."/>
            <person name="Anderson O.D."/>
            <person name="Ouyang S."/>
            <person name="Liang Y."/>
            <person name="Zimin A.V."/>
            <person name="Pertea G."/>
            <person name="Qi P."/>
            <person name="Bennetzen J.L."/>
            <person name="Dai X."/>
            <person name="Dawson M.W."/>
            <person name="Muller H.G."/>
            <person name="Kugler K."/>
            <person name="Rivarola-Duarte L."/>
            <person name="Spannagl M."/>
            <person name="Mayer K.F.X."/>
            <person name="Lu F.H."/>
            <person name="Bevan M.W."/>
            <person name="Leroy P."/>
            <person name="Li P."/>
            <person name="You F.M."/>
            <person name="Sun Q."/>
            <person name="Liu Z."/>
            <person name="Lyons E."/>
            <person name="Wicker T."/>
            <person name="Salzberg S.L."/>
            <person name="Devos K.M."/>
            <person name="Dvorak J."/>
        </authorList>
    </citation>
    <scope>NUCLEOTIDE SEQUENCE [LARGE SCALE GENOMIC DNA]</scope>
    <source>
        <strain evidence="2">cv. AL8/78</strain>
    </source>
</reference>
<dbReference type="InterPro" id="IPR017853">
    <property type="entry name" value="GH"/>
</dbReference>
<reference evidence="2" key="4">
    <citation type="submission" date="2019-03" db="UniProtKB">
        <authorList>
            <consortium name="EnsemblPlants"/>
        </authorList>
    </citation>
    <scope>IDENTIFICATION</scope>
</reference>
<reference evidence="2" key="5">
    <citation type="journal article" date="2021" name="G3 (Bethesda)">
        <title>Aegilops tauschii genome assembly Aet v5.0 features greater sequence contiguity and improved annotation.</title>
        <authorList>
            <person name="Wang L."/>
            <person name="Zhu T."/>
            <person name="Rodriguez J.C."/>
            <person name="Deal K.R."/>
            <person name="Dubcovsky J."/>
            <person name="McGuire P.E."/>
            <person name="Lux T."/>
            <person name="Spannagl M."/>
            <person name="Mayer K.F.X."/>
            <person name="Baldrich P."/>
            <person name="Meyers B.C."/>
            <person name="Huo N."/>
            <person name="Gu Y.Q."/>
            <person name="Zhou H."/>
            <person name="Devos K.M."/>
            <person name="Bennetzen J.L."/>
            <person name="Unver T."/>
            <person name="Budak H."/>
            <person name="Gulick P.J."/>
            <person name="Galiba G."/>
            <person name="Kalapos B."/>
            <person name="Nelson D.R."/>
            <person name="Li P."/>
            <person name="You F.M."/>
            <person name="Luo M.C."/>
            <person name="Dvorak J."/>
        </authorList>
    </citation>
    <scope>NUCLEOTIDE SEQUENCE [LARGE SCALE GENOMIC DNA]</scope>
    <source>
        <strain evidence="2">cv. AL8/78</strain>
    </source>
</reference>